<dbReference type="Proteomes" id="UP001320420">
    <property type="component" value="Unassembled WGS sequence"/>
</dbReference>
<protein>
    <submittedName>
        <fullName evidence="9">Sorting nexin mvp1</fullName>
    </submittedName>
</protein>
<keyword evidence="10" id="KW-1185">Reference proteome</keyword>
<dbReference type="PANTHER" id="PTHR47554">
    <property type="entry name" value="SORTING NEXIN MVP1"/>
    <property type="match status" value="1"/>
</dbReference>
<sequence length="176" mass="20053">MAFACNIMDRLIKRTEGVAADHARMAISLQSLTETSTDAYATDTNDVPLLNDGLIAMSKHLHTTQSLMEDESKAWDAGVLEDLKRQRDALVSIRDMFDRRERLDKDNIPYLERRIQTNETKLANLRAKPEPLVKPGEIEKVVESIIKVSFHPIYFMPSSRTVLKASTNTRIRTRNP</sequence>
<dbReference type="GO" id="GO:0006623">
    <property type="term" value="P:protein targeting to vacuole"/>
    <property type="evidence" value="ECO:0007669"/>
    <property type="project" value="TreeGrafter"/>
</dbReference>
<keyword evidence="7" id="KW-0472">Membrane</keyword>
<organism evidence="9 10">
    <name type="scientific">Diatrype stigma</name>
    <dbReference type="NCBI Taxonomy" id="117547"/>
    <lineage>
        <taxon>Eukaryota</taxon>
        <taxon>Fungi</taxon>
        <taxon>Dikarya</taxon>
        <taxon>Ascomycota</taxon>
        <taxon>Pezizomycotina</taxon>
        <taxon>Sordariomycetes</taxon>
        <taxon>Xylariomycetidae</taxon>
        <taxon>Xylariales</taxon>
        <taxon>Diatrypaceae</taxon>
        <taxon>Diatrype</taxon>
    </lineage>
</organism>
<evidence type="ECO:0000313" key="10">
    <source>
        <dbReference type="Proteomes" id="UP001320420"/>
    </source>
</evidence>
<evidence type="ECO:0000256" key="5">
    <source>
        <dbReference type="ARBA" id="ARBA00022490"/>
    </source>
</evidence>
<dbReference type="AlphaFoldDB" id="A0AAN9UZK3"/>
<keyword evidence="5" id="KW-0963">Cytoplasm</keyword>
<evidence type="ECO:0000256" key="1">
    <source>
        <dbReference type="ARBA" id="ARBA00004170"/>
    </source>
</evidence>
<dbReference type="Pfam" id="PF19566">
    <property type="entry name" value="Snx8_BAR_dom"/>
    <property type="match status" value="1"/>
</dbReference>
<comment type="similarity">
    <text evidence="3">Belongs to the sorting nexin family.</text>
</comment>
<proteinExistence type="inferred from homology"/>
<accession>A0AAN9UZK3</accession>
<dbReference type="GO" id="GO:0016020">
    <property type="term" value="C:membrane"/>
    <property type="evidence" value="ECO:0007669"/>
    <property type="project" value="UniProtKB-SubCell"/>
</dbReference>
<reference evidence="9 10" key="1">
    <citation type="submission" date="2024-02" db="EMBL/GenBank/DDBJ databases">
        <title>De novo assembly and annotation of 12 fungi associated with fruit tree decline syndrome in Ontario, Canada.</title>
        <authorList>
            <person name="Sulman M."/>
            <person name="Ellouze W."/>
            <person name="Ilyukhin E."/>
        </authorList>
    </citation>
    <scope>NUCLEOTIDE SEQUENCE [LARGE SCALE GENOMIC DNA]</scope>
    <source>
        <strain evidence="9 10">M11/M66-122</strain>
    </source>
</reference>
<keyword evidence="4" id="KW-0813">Transport</keyword>
<evidence type="ECO:0000256" key="2">
    <source>
        <dbReference type="ARBA" id="ARBA00004496"/>
    </source>
</evidence>
<feature type="domain" description="Sorting nexin 8/Mvp1 BAR" evidence="8">
    <location>
        <begin position="4"/>
        <end position="147"/>
    </location>
</feature>
<gene>
    <name evidence="9" type="primary">MVP1</name>
    <name evidence="9" type="ORF">SLS62_001863</name>
</gene>
<comment type="caution">
    <text evidence="9">The sequence shown here is derived from an EMBL/GenBank/DDBJ whole genome shotgun (WGS) entry which is preliminary data.</text>
</comment>
<comment type="subcellular location">
    <subcellularLocation>
        <location evidence="2">Cytoplasm</location>
    </subcellularLocation>
    <subcellularLocation>
        <location evidence="1">Membrane</location>
        <topology evidence="1">Peripheral membrane protein</topology>
    </subcellularLocation>
</comment>
<name>A0AAN9UZK3_9PEZI</name>
<dbReference type="InterPro" id="IPR045734">
    <property type="entry name" value="Snx8_BAR_dom"/>
</dbReference>
<evidence type="ECO:0000313" key="9">
    <source>
        <dbReference type="EMBL" id="KAK7756267.1"/>
    </source>
</evidence>
<evidence type="ECO:0000256" key="4">
    <source>
        <dbReference type="ARBA" id="ARBA00022448"/>
    </source>
</evidence>
<dbReference type="GO" id="GO:0005829">
    <property type="term" value="C:cytosol"/>
    <property type="evidence" value="ECO:0007669"/>
    <property type="project" value="GOC"/>
</dbReference>
<keyword evidence="6" id="KW-0653">Protein transport</keyword>
<dbReference type="GO" id="GO:0005768">
    <property type="term" value="C:endosome"/>
    <property type="evidence" value="ECO:0007669"/>
    <property type="project" value="TreeGrafter"/>
</dbReference>
<dbReference type="PANTHER" id="PTHR47554:SF1">
    <property type="entry name" value="SORTING NEXIN MVP1"/>
    <property type="match status" value="1"/>
</dbReference>
<dbReference type="EMBL" id="JAKJXP020000008">
    <property type="protein sequence ID" value="KAK7756267.1"/>
    <property type="molecule type" value="Genomic_DNA"/>
</dbReference>
<dbReference type="GO" id="GO:0042147">
    <property type="term" value="P:retrograde transport, endosome to Golgi"/>
    <property type="evidence" value="ECO:0007669"/>
    <property type="project" value="InterPro"/>
</dbReference>
<evidence type="ECO:0000256" key="6">
    <source>
        <dbReference type="ARBA" id="ARBA00022927"/>
    </source>
</evidence>
<evidence type="ECO:0000256" key="3">
    <source>
        <dbReference type="ARBA" id="ARBA00010883"/>
    </source>
</evidence>
<dbReference type="InterPro" id="IPR028662">
    <property type="entry name" value="SNX8/Mvp1"/>
</dbReference>
<evidence type="ECO:0000259" key="8">
    <source>
        <dbReference type="Pfam" id="PF19566"/>
    </source>
</evidence>
<dbReference type="GO" id="GO:0032266">
    <property type="term" value="F:phosphatidylinositol-3-phosphate binding"/>
    <property type="evidence" value="ECO:0007669"/>
    <property type="project" value="TreeGrafter"/>
</dbReference>
<evidence type="ECO:0000256" key="7">
    <source>
        <dbReference type="ARBA" id="ARBA00023136"/>
    </source>
</evidence>